<reference evidence="1" key="3">
    <citation type="submission" date="2023-05" db="EMBL/GenBank/DDBJ databases">
        <authorList>
            <person name="Smith C.H."/>
        </authorList>
    </citation>
    <scope>NUCLEOTIDE SEQUENCE</scope>
    <source>
        <strain evidence="1">CHS0354</strain>
        <tissue evidence="1">Mantle</tissue>
    </source>
</reference>
<reference evidence="1" key="1">
    <citation type="journal article" date="2021" name="Genome Biol. Evol.">
        <title>A High-Quality Reference Genome for a Parasitic Bivalve with Doubly Uniparental Inheritance (Bivalvia: Unionida).</title>
        <authorList>
            <person name="Smith C.H."/>
        </authorList>
    </citation>
    <scope>NUCLEOTIDE SEQUENCE</scope>
    <source>
        <strain evidence="1">CHS0354</strain>
    </source>
</reference>
<keyword evidence="2" id="KW-1185">Reference proteome</keyword>
<accession>A0AAE0TIH1</accession>
<dbReference type="AlphaFoldDB" id="A0AAE0TIH1"/>
<reference evidence="1" key="2">
    <citation type="journal article" date="2021" name="Genome Biol. Evol.">
        <title>Developing a high-quality reference genome for a parasitic bivalve with doubly uniparental inheritance (Bivalvia: Unionida).</title>
        <authorList>
            <person name="Smith C.H."/>
        </authorList>
    </citation>
    <scope>NUCLEOTIDE SEQUENCE</scope>
    <source>
        <strain evidence="1">CHS0354</strain>
        <tissue evidence="1">Mantle</tissue>
    </source>
</reference>
<evidence type="ECO:0000313" key="2">
    <source>
        <dbReference type="Proteomes" id="UP001195483"/>
    </source>
</evidence>
<sequence length="253" mass="28708">MALHNNTSVNCYIELLSDTHLQTEPQGGANNENNQEPYRSKEQTLKDYAHNGDRNQLFQEHTMVSNHILSRYSVMQKCWLVDPNDRPTFSVLAKEIADMASVAEQDMQQGLLRIDIHHAQFNQADSAKYHYAYDDTYLEPSTSKPICGANSGNDYLNVFDDTNDVQIEPMECANGDNKNEPYRYAYDDSSLERPSQSESVDDATNNFMDEYDDTNDVQIYLTGGTKSNSSDDSCHDERVSFAVYAPVKLPEDI</sequence>
<dbReference type="Gene3D" id="1.10.510.10">
    <property type="entry name" value="Transferase(Phosphotransferase) domain 1"/>
    <property type="match status" value="1"/>
</dbReference>
<organism evidence="1 2">
    <name type="scientific">Potamilus streckersoni</name>
    <dbReference type="NCBI Taxonomy" id="2493646"/>
    <lineage>
        <taxon>Eukaryota</taxon>
        <taxon>Metazoa</taxon>
        <taxon>Spiralia</taxon>
        <taxon>Lophotrochozoa</taxon>
        <taxon>Mollusca</taxon>
        <taxon>Bivalvia</taxon>
        <taxon>Autobranchia</taxon>
        <taxon>Heteroconchia</taxon>
        <taxon>Palaeoheterodonta</taxon>
        <taxon>Unionida</taxon>
        <taxon>Unionoidea</taxon>
        <taxon>Unionidae</taxon>
        <taxon>Ambleminae</taxon>
        <taxon>Lampsilini</taxon>
        <taxon>Potamilus</taxon>
    </lineage>
</organism>
<dbReference type="EMBL" id="JAEAOA010000587">
    <property type="protein sequence ID" value="KAK3610540.1"/>
    <property type="molecule type" value="Genomic_DNA"/>
</dbReference>
<proteinExistence type="predicted"/>
<comment type="caution">
    <text evidence="1">The sequence shown here is derived from an EMBL/GenBank/DDBJ whole genome shotgun (WGS) entry which is preliminary data.</text>
</comment>
<gene>
    <name evidence="1" type="ORF">CHS0354_008976</name>
</gene>
<protein>
    <submittedName>
        <fullName evidence="1">Uncharacterized protein</fullName>
    </submittedName>
</protein>
<name>A0AAE0TIH1_9BIVA</name>
<dbReference type="Proteomes" id="UP001195483">
    <property type="component" value="Unassembled WGS sequence"/>
</dbReference>
<evidence type="ECO:0000313" key="1">
    <source>
        <dbReference type="EMBL" id="KAK3610540.1"/>
    </source>
</evidence>